<sequence length="389" mass="44122">MKRHSGLRIYDPTLLDDWFEQSNPHKPGTNQIPGMSPLKQFKRERVRRHTKREREGESTQSLSLKRKRKSKNIIPGPTHVYPCDPEVQRHLSLALTSRRVIPQVSFATISPDFGTGTYVQAVGLPSDTAKVVYSYQYARQREQDYLNLLRLNETMILMNEWVVVRFQALVSQEHRIALALPFHVAVYNPATKAPGMFAQIYSPIGLEYGEDTLMCCFKRTGSTFSVLYPLPHMLMLKLDPSWCPLLPRNVPLKQVMPIQILTVNIEAERGFIGVWPSDRNHFCDEVIKSQTLSNLFDIREFGIKEEVPIIKRLLLGQSSHTYPNGSSEPPKDQPSKDLKGGPSKKERIVCHPIDLSLSRSGSDSSESETTQAIPSSSGLQHRRDPSFSS</sequence>
<feature type="compositionally biased region" description="Polar residues" evidence="1">
    <location>
        <begin position="369"/>
        <end position="379"/>
    </location>
</feature>
<dbReference type="KEGG" id="vg:80527868"/>
<feature type="compositionally biased region" description="Basic residues" evidence="1">
    <location>
        <begin position="40"/>
        <end position="51"/>
    </location>
</feature>
<protein>
    <submittedName>
        <fullName evidence="2">Uncharacterized protein</fullName>
    </submittedName>
</protein>
<accession>A0A2P1GN15</accession>
<evidence type="ECO:0000313" key="3">
    <source>
        <dbReference type="Proteomes" id="UP000297009"/>
    </source>
</evidence>
<evidence type="ECO:0000256" key="1">
    <source>
        <dbReference type="SAM" id="MobiDB-lite"/>
    </source>
</evidence>
<feature type="region of interest" description="Disordered" evidence="1">
    <location>
        <begin position="21"/>
        <end position="79"/>
    </location>
</feature>
<organism evidence="2">
    <name type="scientific">Wenzhou pacific spadenose shark paramyxovirus</name>
    <dbReference type="NCBI Taxonomy" id="2116452"/>
    <lineage>
        <taxon>Viruses</taxon>
        <taxon>Riboviria</taxon>
        <taxon>Orthornavirae</taxon>
        <taxon>Negarnaviricota</taxon>
        <taxon>Haploviricotina</taxon>
        <taxon>Monjiviricetes</taxon>
        <taxon>Mononegavirales</taxon>
        <taxon>Paramyxoviridae</taxon>
        <taxon>Skoliovirinae</taxon>
        <taxon>Scoliodonvirus</taxon>
        <taxon>Scoliodonvirus scoliodontis</taxon>
    </lineage>
</organism>
<name>A0A2P1GN15_9MONO</name>
<dbReference type="RefSeq" id="YP_010790474.1">
    <property type="nucleotide sequence ID" value="NC_075438.1"/>
</dbReference>
<feature type="compositionally biased region" description="Basic and acidic residues" evidence="1">
    <location>
        <begin position="329"/>
        <end position="349"/>
    </location>
</feature>
<dbReference type="EMBL" id="MG600057">
    <property type="protein sequence ID" value="AVM87360.1"/>
    <property type="molecule type" value="Viral_cRNA"/>
</dbReference>
<reference evidence="2" key="1">
    <citation type="journal article" date="2018" name="Nature">
        <title>The evolutionary history of vertebrate RNA viruses.</title>
        <authorList>
            <person name="Shi M."/>
            <person name="Lin X.D."/>
            <person name="Chen X."/>
            <person name="Tian J.H."/>
            <person name="Chen L.J."/>
            <person name="Li K."/>
            <person name="Wang W."/>
            <person name="Eden J.S."/>
            <person name="Shen J.J."/>
            <person name="Liu L."/>
            <person name="Holmes E.C."/>
            <person name="Zhang Y.Z."/>
        </authorList>
    </citation>
    <scope>NUCLEOTIDE SEQUENCE [LARGE SCALE GENOMIC DNA]</scope>
    <source>
        <strain evidence="2">DWXCSG11347</strain>
    </source>
</reference>
<keyword evidence="3" id="KW-1185">Reference proteome</keyword>
<evidence type="ECO:0000313" key="2">
    <source>
        <dbReference type="EMBL" id="AVM87360.1"/>
    </source>
</evidence>
<dbReference type="GeneID" id="80527868"/>
<proteinExistence type="predicted"/>
<feature type="compositionally biased region" description="Low complexity" evidence="1">
    <location>
        <begin position="354"/>
        <end position="368"/>
    </location>
</feature>
<dbReference type="Proteomes" id="UP000297009">
    <property type="component" value="Segment"/>
</dbReference>
<feature type="compositionally biased region" description="Polar residues" evidence="1">
    <location>
        <begin position="21"/>
        <end position="33"/>
    </location>
</feature>
<feature type="region of interest" description="Disordered" evidence="1">
    <location>
        <begin position="320"/>
        <end position="389"/>
    </location>
</feature>